<proteinExistence type="predicted"/>
<organism evidence="3 4">
    <name type="scientific">Sphagnurus paluster</name>
    <dbReference type="NCBI Taxonomy" id="117069"/>
    <lineage>
        <taxon>Eukaryota</taxon>
        <taxon>Fungi</taxon>
        <taxon>Dikarya</taxon>
        <taxon>Basidiomycota</taxon>
        <taxon>Agaricomycotina</taxon>
        <taxon>Agaricomycetes</taxon>
        <taxon>Agaricomycetidae</taxon>
        <taxon>Agaricales</taxon>
        <taxon>Tricholomatineae</taxon>
        <taxon>Lyophyllaceae</taxon>
        <taxon>Sphagnurus</taxon>
    </lineage>
</organism>
<reference evidence="3" key="1">
    <citation type="submission" date="2021-02" db="EMBL/GenBank/DDBJ databases">
        <authorList>
            <person name="Nieuwenhuis M."/>
            <person name="Van De Peppel L.J.J."/>
        </authorList>
    </citation>
    <scope>NUCLEOTIDE SEQUENCE</scope>
    <source>
        <strain evidence="3">D49</strain>
    </source>
</reference>
<feature type="domain" description="DUF7514" evidence="2">
    <location>
        <begin position="77"/>
        <end position="263"/>
    </location>
</feature>
<dbReference type="EMBL" id="JABCKI010006294">
    <property type="protein sequence ID" value="KAG5634727.1"/>
    <property type="molecule type" value="Genomic_DNA"/>
</dbReference>
<accession>A0A9P7FMM3</accession>
<reference evidence="3" key="2">
    <citation type="submission" date="2021-10" db="EMBL/GenBank/DDBJ databases">
        <title>Phylogenomics reveals ancestral predisposition of the termite-cultivated fungus Termitomyces towards a domesticated lifestyle.</title>
        <authorList>
            <person name="Auxier B."/>
            <person name="Grum-Grzhimaylo A."/>
            <person name="Cardenas M.E."/>
            <person name="Lodge J.D."/>
            <person name="Laessoe T."/>
            <person name="Pedersen O."/>
            <person name="Smith M.E."/>
            <person name="Kuyper T.W."/>
            <person name="Franco-Molano E.A."/>
            <person name="Baroni T.J."/>
            <person name="Aanen D.K."/>
        </authorList>
    </citation>
    <scope>NUCLEOTIDE SEQUENCE</scope>
    <source>
        <strain evidence="3">D49</strain>
    </source>
</reference>
<evidence type="ECO:0000313" key="3">
    <source>
        <dbReference type="EMBL" id="KAG5634727.1"/>
    </source>
</evidence>
<protein>
    <recommendedName>
        <fullName evidence="2">DUF7514 domain-containing protein</fullName>
    </recommendedName>
</protein>
<dbReference type="Proteomes" id="UP000717328">
    <property type="component" value="Unassembled WGS sequence"/>
</dbReference>
<feature type="compositionally biased region" description="Pro residues" evidence="1">
    <location>
        <begin position="34"/>
        <end position="53"/>
    </location>
</feature>
<evidence type="ECO:0000259" key="2">
    <source>
        <dbReference type="Pfam" id="PF24355"/>
    </source>
</evidence>
<sequence length="306" mass="33980">MQVFKESGGGPILPVPSTFAIINTRAPLATPPNYQSPPPPSTQPTRFAPPPLPARQISTPALPSPPASNTASGGWQPFFHPDTSPTPTFLTFMNDIFSYLDPTNLGHLLPETFSRFFDDMGYLPSQNAWKLGYTATFNQSKESNADIALKNTLDLFSIEHNLLQRVQGQHVDPTGLNSLYKKVLGNAAAQSLQAPAPPMPAITRRGFIDFMTLEVLAEPSRQWGNLSRLLRKYNLPRYRGWGDLPRSVIPALPDEVTLQKIKDVQTFAQQKAENEVAAMRAKTQLEAKGRQAALDLIDGPRYRYYY</sequence>
<feature type="compositionally biased region" description="Polar residues" evidence="1">
    <location>
        <begin position="56"/>
        <end position="73"/>
    </location>
</feature>
<dbReference type="Pfam" id="PF24355">
    <property type="entry name" value="DUF7514"/>
    <property type="match status" value="1"/>
</dbReference>
<keyword evidence="4" id="KW-1185">Reference proteome</keyword>
<dbReference type="OrthoDB" id="7873042at2759"/>
<dbReference type="AlphaFoldDB" id="A0A9P7FMM3"/>
<evidence type="ECO:0000313" key="4">
    <source>
        <dbReference type="Proteomes" id="UP000717328"/>
    </source>
</evidence>
<evidence type="ECO:0000256" key="1">
    <source>
        <dbReference type="SAM" id="MobiDB-lite"/>
    </source>
</evidence>
<comment type="caution">
    <text evidence="3">The sequence shown here is derived from an EMBL/GenBank/DDBJ whole genome shotgun (WGS) entry which is preliminary data.</text>
</comment>
<dbReference type="InterPro" id="IPR055936">
    <property type="entry name" value="DUF7514"/>
</dbReference>
<name>A0A9P7FMM3_9AGAR</name>
<feature type="region of interest" description="Disordered" evidence="1">
    <location>
        <begin position="27"/>
        <end position="79"/>
    </location>
</feature>
<gene>
    <name evidence="3" type="ORF">H0H81_000983</name>
</gene>